<dbReference type="InterPro" id="IPR050204">
    <property type="entry name" value="AraC_XylS_family_regulators"/>
</dbReference>
<comment type="caution">
    <text evidence="5">The sequence shown here is derived from an EMBL/GenBank/DDBJ whole genome shotgun (WGS) entry which is preliminary data.</text>
</comment>
<dbReference type="GO" id="GO:0003700">
    <property type="term" value="F:DNA-binding transcription factor activity"/>
    <property type="evidence" value="ECO:0007669"/>
    <property type="project" value="InterPro"/>
</dbReference>
<evidence type="ECO:0000256" key="1">
    <source>
        <dbReference type="ARBA" id="ARBA00023015"/>
    </source>
</evidence>
<dbReference type="InterPro" id="IPR018060">
    <property type="entry name" value="HTH_AraC"/>
</dbReference>
<evidence type="ECO:0000259" key="4">
    <source>
        <dbReference type="PROSITE" id="PS01124"/>
    </source>
</evidence>
<gene>
    <name evidence="5" type="ORF">ES754_08300</name>
</gene>
<dbReference type="InterPro" id="IPR009057">
    <property type="entry name" value="Homeodomain-like_sf"/>
</dbReference>
<feature type="domain" description="HTH araC/xylS-type" evidence="4">
    <location>
        <begin position="209"/>
        <end position="307"/>
    </location>
</feature>
<dbReference type="InterPro" id="IPR020449">
    <property type="entry name" value="Tscrpt_reg_AraC-type_HTH"/>
</dbReference>
<dbReference type="InterPro" id="IPR018062">
    <property type="entry name" value="HTH_AraC-typ_CS"/>
</dbReference>
<dbReference type="PROSITE" id="PS00041">
    <property type="entry name" value="HTH_ARAC_FAMILY_1"/>
    <property type="match status" value="2"/>
</dbReference>
<sequence>MDALSMLLENVHLCETKYYRLQGAGNWSYSITRQDTILFYLVVSGSFCIDVNGSLRQAHAGDMIMIPNTYQHVSYAVDHHGDNAKALDDKLLNCKEHAIRLHDDDDLSESNLCLILIECQYDKEMIRPLLSVLPSVLPEIQELPESRSEFIEVVIKLLALESEYERMGKTAVINHWASIMMIECLRTYIERLPEATDSWLQAMKDPYLAKALMVMHDVPNQNWTINQLAEVAGMSRSSFAQRFKDTVGMPPLTYLIDYRLRLAARYLRLQQNSIGRISELVGYASDSTFSQAFKRVYGVSPKAYRQQYRKTEGLVIACR</sequence>
<keyword evidence="1" id="KW-0805">Transcription regulation</keyword>
<proteinExistence type="predicted"/>
<dbReference type="PROSITE" id="PS01124">
    <property type="entry name" value="HTH_ARAC_FAMILY_2"/>
    <property type="match status" value="1"/>
</dbReference>
<dbReference type="SMART" id="SM00342">
    <property type="entry name" value="HTH_ARAC"/>
    <property type="match status" value="1"/>
</dbReference>
<keyword evidence="3" id="KW-0804">Transcription</keyword>
<dbReference type="Gene3D" id="1.10.10.60">
    <property type="entry name" value="Homeodomain-like"/>
    <property type="match status" value="2"/>
</dbReference>
<evidence type="ECO:0000256" key="2">
    <source>
        <dbReference type="ARBA" id="ARBA00023125"/>
    </source>
</evidence>
<evidence type="ECO:0000256" key="3">
    <source>
        <dbReference type="ARBA" id="ARBA00023163"/>
    </source>
</evidence>
<keyword evidence="2" id="KW-0238">DNA-binding</keyword>
<keyword evidence="6" id="KW-1185">Reference proteome</keyword>
<dbReference type="AlphaFoldDB" id="A0A5C7A0S8"/>
<dbReference type="PRINTS" id="PR00032">
    <property type="entry name" value="HTHARAC"/>
</dbReference>
<dbReference type="SUPFAM" id="SSF46689">
    <property type="entry name" value="Homeodomain-like"/>
    <property type="match status" value="2"/>
</dbReference>
<dbReference type="InterPro" id="IPR032783">
    <property type="entry name" value="AraC_lig"/>
</dbReference>
<dbReference type="PANTHER" id="PTHR46796">
    <property type="entry name" value="HTH-TYPE TRANSCRIPTIONAL ACTIVATOR RHAS-RELATED"/>
    <property type="match status" value="1"/>
</dbReference>
<reference evidence="5 6" key="1">
    <citation type="submission" date="2019-08" db="EMBL/GenBank/DDBJ databases">
        <title>Genome sequence of Psychrobacter frigidicola ACAM304 (type strain).</title>
        <authorList>
            <person name="Bowman J.P."/>
        </authorList>
    </citation>
    <scope>NUCLEOTIDE SEQUENCE [LARGE SCALE GENOMIC DNA]</scope>
    <source>
        <strain evidence="5 6">ACAM 304</strain>
    </source>
</reference>
<accession>A0A5C7A0S8</accession>
<name>A0A5C7A0S8_9GAMM</name>
<dbReference type="RefSeq" id="WP_147223709.1">
    <property type="nucleotide sequence ID" value="NZ_CAJGYY010000001.1"/>
</dbReference>
<dbReference type="Proteomes" id="UP000321903">
    <property type="component" value="Unassembled WGS sequence"/>
</dbReference>
<dbReference type="EMBL" id="VORZ01000002">
    <property type="protein sequence ID" value="TXD97004.1"/>
    <property type="molecule type" value="Genomic_DNA"/>
</dbReference>
<dbReference type="GO" id="GO:0043565">
    <property type="term" value="F:sequence-specific DNA binding"/>
    <property type="evidence" value="ECO:0007669"/>
    <property type="project" value="InterPro"/>
</dbReference>
<dbReference type="Pfam" id="PF12833">
    <property type="entry name" value="HTH_18"/>
    <property type="match status" value="1"/>
</dbReference>
<protein>
    <submittedName>
        <fullName evidence="5">AraC family transcriptional regulator</fullName>
    </submittedName>
</protein>
<evidence type="ECO:0000313" key="6">
    <source>
        <dbReference type="Proteomes" id="UP000321903"/>
    </source>
</evidence>
<dbReference type="OrthoDB" id="9783876at2"/>
<evidence type="ECO:0000313" key="5">
    <source>
        <dbReference type="EMBL" id="TXD97004.1"/>
    </source>
</evidence>
<dbReference type="Pfam" id="PF12852">
    <property type="entry name" value="Cupin_6"/>
    <property type="match status" value="1"/>
</dbReference>
<organism evidence="5 6">
    <name type="scientific">Psychrobacter frigidicola</name>
    <dbReference type="NCBI Taxonomy" id="45611"/>
    <lineage>
        <taxon>Bacteria</taxon>
        <taxon>Pseudomonadati</taxon>
        <taxon>Pseudomonadota</taxon>
        <taxon>Gammaproteobacteria</taxon>
        <taxon>Moraxellales</taxon>
        <taxon>Moraxellaceae</taxon>
        <taxon>Psychrobacter</taxon>
    </lineage>
</organism>
<dbReference type="PANTHER" id="PTHR46796:SF7">
    <property type="entry name" value="ARAC FAMILY TRANSCRIPTIONAL REGULATOR"/>
    <property type="match status" value="1"/>
</dbReference>